<comment type="caution">
    <text evidence="2">The sequence shown here is derived from an EMBL/GenBank/DDBJ whole genome shotgun (WGS) entry which is preliminary data.</text>
</comment>
<keyword evidence="3" id="KW-1185">Reference proteome</keyword>
<protein>
    <submittedName>
        <fullName evidence="2">Uncharacterized protein</fullName>
    </submittedName>
</protein>
<feature type="compositionally biased region" description="Basic and acidic residues" evidence="1">
    <location>
        <begin position="228"/>
        <end position="237"/>
    </location>
</feature>
<feature type="region of interest" description="Disordered" evidence="1">
    <location>
        <begin position="130"/>
        <end position="163"/>
    </location>
</feature>
<gene>
    <name evidence="2" type="ORF">C8Q71DRAFT_911155</name>
</gene>
<feature type="region of interest" description="Disordered" evidence="1">
    <location>
        <begin position="1"/>
        <end position="45"/>
    </location>
</feature>
<dbReference type="EMBL" id="JADCUA010000030">
    <property type="protein sequence ID" value="KAH9830565.1"/>
    <property type="molecule type" value="Genomic_DNA"/>
</dbReference>
<feature type="compositionally biased region" description="Polar residues" evidence="1">
    <location>
        <begin position="17"/>
        <end position="26"/>
    </location>
</feature>
<feature type="region of interest" description="Disordered" evidence="1">
    <location>
        <begin position="209"/>
        <end position="237"/>
    </location>
</feature>
<dbReference type="RefSeq" id="XP_047773860.1">
    <property type="nucleotide sequence ID" value="XM_047929120.1"/>
</dbReference>
<proteinExistence type="predicted"/>
<dbReference type="GeneID" id="72009852"/>
<accession>A0ABQ8K235</accession>
<evidence type="ECO:0000256" key="1">
    <source>
        <dbReference type="SAM" id="MobiDB-lite"/>
    </source>
</evidence>
<evidence type="ECO:0000313" key="3">
    <source>
        <dbReference type="Proteomes" id="UP000814176"/>
    </source>
</evidence>
<reference evidence="2 3" key="1">
    <citation type="journal article" date="2021" name="Environ. Microbiol.">
        <title>Gene family expansions and transcriptome signatures uncover fungal adaptations to wood decay.</title>
        <authorList>
            <person name="Hage H."/>
            <person name="Miyauchi S."/>
            <person name="Viragh M."/>
            <person name="Drula E."/>
            <person name="Min B."/>
            <person name="Chaduli D."/>
            <person name="Navarro D."/>
            <person name="Favel A."/>
            <person name="Norest M."/>
            <person name="Lesage-Meessen L."/>
            <person name="Balint B."/>
            <person name="Merenyi Z."/>
            <person name="de Eugenio L."/>
            <person name="Morin E."/>
            <person name="Martinez A.T."/>
            <person name="Baldrian P."/>
            <person name="Stursova M."/>
            <person name="Martinez M.J."/>
            <person name="Novotny C."/>
            <person name="Magnuson J.K."/>
            <person name="Spatafora J.W."/>
            <person name="Maurice S."/>
            <person name="Pangilinan J."/>
            <person name="Andreopoulos W."/>
            <person name="LaButti K."/>
            <person name="Hundley H."/>
            <person name="Na H."/>
            <person name="Kuo A."/>
            <person name="Barry K."/>
            <person name="Lipzen A."/>
            <person name="Henrissat B."/>
            <person name="Riley R."/>
            <person name="Ahrendt S."/>
            <person name="Nagy L.G."/>
            <person name="Grigoriev I.V."/>
            <person name="Martin F."/>
            <person name="Rosso M.N."/>
        </authorList>
    </citation>
    <scope>NUCLEOTIDE SEQUENCE [LARGE SCALE GENOMIC DNA]</scope>
    <source>
        <strain evidence="2 3">CIRM-BRFM 1785</strain>
    </source>
</reference>
<feature type="region of interest" description="Disordered" evidence="1">
    <location>
        <begin position="88"/>
        <end position="115"/>
    </location>
</feature>
<evidence type="ECO:0000313" key="2">
    <source>
        <dbReference type="EMBL" id="KAH9830565.1"/>
    </source>
</evidence>
<feature type="compositionally biased region" description="Pro residues" evidence="1">
    <location>
        <begin position="209"/>
        <end position="223"/>
    </location>
</feature>
<organism evidence="2 3">
    <name type="scientific">Rhodofomes roseus</name>
    <dbReference type="NCBI Taxonomy" id="34475"/>
    <lineage>
        <taxon>Eukaryota</taxon>
        <taxon>Fungi</taxon>
        <taxon>Dikarya</taxon>
        <taxon>Basidiomycota</taxon>
        <taxon>Agaricomycotina</taxon>
        <taxon>Agaricomycetes</taxon>
        <taxon>Polyporales</taxon>
        <taxon>Rhodofomes</taxon>
    </lineage>
</organism>
<dbReference type="Proteomes" id="UP000814176">
    <property type="component" value="Unassembled WGS sequence"/>
</dbReference>
<name>A0ABQ8K235_9APHY</name>
<sequence length="237" mass="24674">MSSSSSGVFRARVGGPSATSDATRWTVSGERGAPGHKQSSAPSRSFLPVPSATLSADLLALAFQIDSILNFSHLAARRQFRVTLYRRASASRGSSPPDRPPAIRAVTSPPSRAGPQLHYRIGLGVEARTSTGRSSQKFLFEPRGRPAESPGTRTPREPTKPARGRIARALHRDFSRCALTCADRPPAMRSTLALALLACAAALVSAAPAPAPAPIAGPAPAPAPAIIDRGDGDPGSF</sequence>